<dbReference type="PANTHER" id="PTHR24320:SF154">
    <property type="entry name" value="OXIDOREDUCTASE, SHORT-CHAIN DEHYDROGENASE_REDUCTASE FAMILY (AFU_ORTHOLOGUE AFUA_2G04560)"/>
    <property type="match status" value="1"/>
</dbReference>
<dbReference type="Pfam" id="PF00106">
    <property type="entry name" value="adh_short"/>
    <property type="match status" value="1"/>
</dbReference>
<accession>A0AAV9HUE7</accession>
<keyword evidence="2" id="KW-0560">Oxidoreductase</keyword>
<reference evidence="3" key="2">
    <citation type="submission" date="2023-06" db="EMBL/GenBank/DDBJ databases">
        <authorList>
            <consortium name="Lawrence Berkeley National Laboratory"/>
            <person name="Mondo S.J."/>
            <person name="Hensen N."/>
            <person name="Bonometti L."/>
            <person name="Westerberg I."/>
            <person name="Brannstrom I.O."/>
            <person name="Guillou S."/>
            <person name="Cros-Aarteil S."/>
            <person name="Calhoun S."/>
            <person name="Haridas S."/>
            <person name="Kuo A."/>
            <person name="Pangilinan J."/>
            <person name="Riley R."/>
            <person name="Labutti K."/>
            <person name="Andreopoulos B."/>
            <person name="Lipzen A."/>
            <person name="Chen C."/>
            <person name="Yanf M."/>
            <person name="Daum C."/>
            <person name="Ng V."/>
            <person name="Clum A."/>
            <person name="Steindorff A."/>
            <person name="Ohm R."/>
            <person name="Martin F."/>
            <person name="Silar P."/>
            <person name="Natvig D."/>
            <person name="Lalanne C."/>
            <person name="Gautier V."/>
            <person name="Ament-Velasquez S.L."/>
            <person name="Kruys A."/>
            <person name="Hutchinson M.I."/>
            <person name="Powell A.J."/>
            <person name="Barry K."/>
            <person name="Miller A.N."/>
            <person name="Grigoriev I.V."/>
            <person name="Debuchy R."/>
            <person name="Gladieux P."/>
            <person name="Thoren M.H."/>
            <person name="Johannesson H."/>
        </authorList>
    </citation>
    <scope>NUCLEOTIDE SEQUENCE</scope>
    <source>
        <strain evidence="3">PSN324</strain>
    </source>
</reference>
<organism evidence="3 4">
    <name type="scientific">Cladorrhinum samala</name>
    <dbReference type="NCBI Taxonomy" id="585594"/>
    <lineage>
        <taxon>Eukaryota</taxon>
        <taxon>Fungi</taxon>
        <taxon>Dikarya</taxon>
        <taxon>Ascomycota</taxon>
        <taxon>Pezizomycotina</taxon>
        <taxon>Sordariomycetes</taxon>
        <taxon>Sordariomycetidae</taxon>
        <taxon>Sordariales</taxon>
        <taxon>Podosporaceae</taxon>
        <taxon>Cladorrhinum</taxon>
    </lineage>
</organism>
<evidence type="ECO:0000313" key="3">
    <source>
        <dbReference type="EMBL" id="KAK4463605.1"/>
    </source>
</evidence>
<dbReference type="InterPro" id="IPR002347">
    <property type="entry name" value="SDR_fam"/>
</dbReference>
<protein>
    <submittedName>
        <fullName evidence="3">Short-chain dehydrogenase TIC 32, chloroplastic</fullName>
    </submittedName>
</protein>
<comment type="caution">
    <text evidence="3">The sequence shown here is derived from an EMBL/GenBank/DDBJ whole genome shotgun (WGS) entry which is preliminary data.</text>
</comment>
<evidence type="ECO:0000256" key="1">
    <source>
        <dbReference type="ARBA" id="ARBA00006484"/>
    </source>
</evidence>
<dbReference type="GO" id="GO:0016491">
    <property type="term" value="F:oxidoreductase activity"/>
    <property type="evidence" value="ECO:0007669"/>
    <property type="project" value="UniProtKB-KW"/>
</dbReference>
<evidence type="ECO:0000256" key="2">
    <source>
        <dbReference type="ARBA" id="ARBA00023002"/>
    </source>
</evidence>
<keyword evidence="4" id="KW-1185">Reference proteome</keyword>
<dbReference type="EMBL" id="MU864957">
    <property type="protein sequence ID" value="KAK4463605.1"/>
    <property type="molecule type" value="Genomic_DNA"/>
</dbReference>
<name>A0AAV9HUE7_9PEZI</name>
<comment type="similarity">
    <text evidence="1">Belongs to the short-chain dehydrogenases/reductases (SDR) family.</text>
</comment>
<dbReference type="PRINTS" id="PR00081">
    <property type="entry name" value="GDHRDH"/>
</dbReference>
<reference evidence="3" key="1">
    <citation type="journal article" date="2023" name="Mol. Phylogenet. Evol.">
        <title>Genome-scale phylogeny and comparative genomics of the fungal order Sordariales.</title>
        <authorList>
            <person name="Hensen N."/>
            <person name="Bonometti L."/>
            <person name="Westerberg I."/>
            <person name="Brannstrom I.O."/>
            <person name="Guillou S."/>
            <person name="Cros-Aarteil S."/>
            <person name="Calhoun S."/>
            <person name="Haridas S."/>
            <person name="Kuo A."/>
            <person name="Mondo S."/>
            <person name="Pangilinan J."/>
            <person name="Riley R."/>
            <person name="LaButti K."/>
            <person name="Andreopoulos B."/>
            <person name="Lipzen A."/>
            <person name="Chen C."/>
            <person name="Yan M."/>
            <person name="Daum C."/>
            <person name="Ng V."/>
            <person name="Clum A."/>
            <person name="Steindorff A."/>
            <person name="Ohm R.A."/>
            <person name="Martin F."/>
            <person name="Silar P."/>
            <person name="Natvig D.O."/>
            <person name="Lalanne C."/>
            <person name="Gautier V."/>
            <person name="Ament-Velasquez S.L."/>
            <person name="Kruys A."/>
            <person name="Hutchinson M.I."/>
            <person name="Powell A.J."/>
            <person name="Barry K."/>
            <person name="Miller A.N."/>
            <person name="Grigoriev I.V."/>
            <person name="Debuchy R."/>
            <person name="Gladieux P."/>
            <person name="Hiltunen Thoren M."/>
            <person name="Johannesson H."/>
        </authorList>
    </citation>
    <scope>NUCLEOTIDE SEQUENCE</scope>
    <source>
        <strain evidence="3">PSN324</strain>
    </source>
</reference>
<evidence type="ECO:0000313" key="4">
    <source>
        <dbReference type="Proteomes" id="UP001321749"/>
    </source>
</evidence>
<dbReference type="SUPFAM" id="SSF51735">
    <property type="entry name" value="NAD(P)-binding Rossmann-fold domains"/>
    <property type="match status" value="1"/>
</dbReference>
<dbReference type="InterPro" id="IPR036291">
    <property type="entry name" value="NAD(P)-bd_dom_sf"/>
</dbReference>
<dbReference type="AlphaFoldDB" id="A0AAV9HUE7"/>
<gene>
    <name evidence="3" type="ORF">QBC42DRAFT_265186</name>
</gene>
<dbReference type="Proteomes" id="UP001321749">
    <property type="component" value="Unassembled WGS sequence"/>
</dbReference>
<dbReference type="PANTHER" id="PTHR24320">
    <property type="entry name" value="RETINOL DEHYDROGENASE"/>
    <property type="match status" value="1"/>
</dbReference>
<proteinExistence type="inferred from homology"/>
<sequence length="319" mass="34266">MAAFDPKRDVPDLSGKVILITGGTAGVGAGTLLELARHNPSHLVFTGRNAKSAESMISQIHSSSTSAGPSSPPKVTFIPCDLADLSSVRSASEKLLSELTRLDVLICNAGIMVVPPALSKDGYEIHFATNHLGHALLTKKLLPLLQATATATAEAGPGRGDTVRIIMVSSAAWRGTPPGGIVFDKLKTKQEGLPFLGRWLRYGQSKLANMLYARELAKRHPEILSFSLTPGVVATGLVKDSGWADKALVYATTWRAMKTPEEGTHNTLWAVGVDGRDVEPGAFYEPVGKVSKMESKASRDPELGGKLWEWTEGELERWM</sequence>
<dbReference type="Gene3D" id="3.40.50.720">
    <property type="entry name" value="NAD(P)-binding Rossmann-like Domain"/>
    <property type="match status" value="1"/>
</dbReference>